<evidence type="ECO:0000256" key="1">
    <source>
        <dbReference type="ARBA" id="ARBA00022630"/>
    </source>
</evidence>
<organism evidence="6 7">
    <name type="scientific">Stenotrophomonas geniculata N1</name>
    <dbReference type="NCBI Taxonomy" id="1167641"/>
    <lineage>
        <taxon>Bacteria</taxon>
        <taxon>Pseudomonadati</taxon>
        <taxon>Pseudomonadota</taxon>
        <taxon>Gammaproteobacteria</taxon>
        <taxon>Lysobacterales</taxon>
        <taxon>Lysobacteraceae</taxon>
        <taxon>Stenotrophomonas</taxon>
    </lineage>
</organism>
<keyword evidence="3" id="KW-0560">Oxidoreductase</keyword>
<dbReference type="GO" id="GO:0004497">
    <property type="term" value="F:monooxygenase activity"/>
    <property type="evidence" value="ECO:0007669"/>
    <property type="project" value="UniProtKB-KW"/>
</dbReference>
<accession>A0A0L8ACS8</accession>
<protein>
    <submittedName>
        <fullName evidence="6">Luciferase</fullName>
    </submittedName>
</protein>
<reference evidence="6 7" key="1">
    <citation type="journal article" date="2012" name="J. Bacteriol.">
        <title>Genome sequence of a novel nicotine-degrading strain, Pseudomonas geniculata N1.</title>
        <authorList>
            <person name="Tang H."/>
            <person name="Yu H."/>
            <person name="Tai C."/>
            <person name="Huang K."/>
            <person name="Liu Y."/>
            <person name="Wang L."/>
            <person name="Yao Y."/>
            <person name="Wu G."/>
            <person name="Xu P."/>
        </authorList>
    </citation>
    <scope>NUCLEOTIDE SEQUENCE [LARGE SCALE GENOMIC DNA]</scope>
    <source>
        <strain evidence="6 7">N1</strain>
    </source>
</reference>
<dbReference type="Pfam" id="PF00296">
    <property type="entry name" value="Bac_luciferase"/>
    <property type="match status" value="1"/>
</dbReference>
<feature type="domain" description="Luciferase-like" evidence="5">
    <location>
        <begin position="34"/>
        <end position="229"/>
    </location>
</feature>
<comment type="caution">
    <text evidence="6">The sequence shown here is derived from an EMBL/GenBank/DDBJ whole genome shotgun (WGS) entry which is preliminary data.</text>
</comment>
<keyword evidence="2" id="KW-0288">FMN</keyword>
<name>A0A0L8ACS8_9GAMM</name>
<dbReference type="NCBIfam" id="TIGR03571">
    <property type="entry name" value="lucif_BA3436"/>
    <property type="match status" value="1"/>
</dbReference>
<proteinExistence type="predicted"/>
<evidence type="ECO:0000256" key="4">
    <source>
        <dbReference type="ARBA" id="ARBA00023033"/>
    </source>
</evidence>
<dbReference type="InterPro" id="IPR020020">
    <property type="entry name" value="Luciferase-type_oxidoreductase"/>
</dbReference>
<dbReference type="InterPro" id="IPR011251">
    <property type="entry name" value="Luciferase-like_dom"/>
</dbReference>
<dbReference type="AlphaFoldDB" id="A0A0L8ACS8"/>
<dbReference type="OrthoDB" id="7239898at2"/>
<evidence type="ECO:0000313" key="7">
    <source>
        <dbReference type="Proteomes" id="UP000036890"/>
    </source>
</evidence>
<dbReference type="PANTHER" id="PTHR30011:SF16">
    <property type="entry name" value="C2H2 FINGER DOMAIN TRANSCRIPTION FACTOR (EUROFUNG)-RELATED"/>
    <property type="match status" value="1"/>
</dbReference>
<dbReference type="Gene3D" id="3.20.20.30">
    <property type="entry name" value="Luciferase-like domain"/>
    <property type="match status" value="1"/>
</dbReference>
<gene>
    <name evidence="6" type="ORF">W7K_07065</name>
</gene>
<keyword evidence="1" id="KW-0285">Flavoprotein</keyword>
<keyword evidence="4" id="KW-0503">Monooxygenase</keyword>
<evidence type="ECO:0000259" key="5">
    <source>
        <dbReference type="Pfam" id="PF00296"/>
    </source>
</evidence>
<dbReference type="Proteomes" id="UP000036890">
    <property type="component" value="Unassembled WGS sequence"/>
</dbReference>
<dbReference type="PANTHER" id="PTHR30011">
    <property type="entry name" value="ALKANESULFONATE MONOOXYGENASE-RELATED"/>
    <property type="match status" value="1"/>
</dbReference>
<evidence type="ECO:0000256" key="3">
    <source>
        <dbReference type="ARBA" id="ARBA00023002"/>
    </source>
</evidence>
<dbReference type="SUPFAM" id="SSF51679">
    <property type="entry name" value="Bacterial luciferase-like"/>
    <property type="match status" value="1"/>
</dbReference>
<dbReference type="EMBL" id="AJLO02000015">
    <property type="protein sequence ID" value="KOF00096.1"/>
    <property type="molecule type" value="Genomic_DNA"/>
</dbReference>
<evidence type="ECO:0000256" key="2">
    <source>
        <dbReference type="ARBA" id="ARBA00022643"/>
    </source>
</evidence>
<dbReference type="InterPro" id="IPR051260">
    <property type="entry name" value="Diverse_substr_monoxygenases"/>
</dbReference>
<sequence>MGSSMTRLQAGGFSIGIEAPLDNDWTPLGEQARRAARRLPGEPDLQCHAELARLADRLGFRALWVRDVPVYDPAFGDAAQVFEVFSYLGYLAGITKDILLGTGAVVLPIREPLLTLKSARSVQRLSGDRLLLGVASGDRPVEYPLFGRDFDTRGSRFREQIALLREGAASHLPQGLDVLPADGPALPLFVAGLAQQQPAWIGQHMDGCLAYPGTPQDHAQRVAAWRAVAGNKPYASFIHLDLVADADAPLQRWRFGLRGGRNALLAELHAMQAAGVDHIGLQFRRNERPLAETFHEIAEYVLPHFPAHADAAAPHAPLAAPATA</sequence>
<dbReference type="GO" id="GO:0016705">
    <property type="term" value="F:oxidoreductase activity, acting on paired donors, with incorporation or reduction of molecular oxygen"/>
    <property type="evidence" value="ECO:0007669"/>
    <property type="project" value="InterPro"/>
</dbReference>
<dbReference type="InterPro" id="IPR036661">
    <property type="entry name" value="Luciferase-like_sf"/>
</dbReference>
<dbReference type="RefSeq" id="WP_010485421.1">
    <property type="nucleotide sequence ID" value="NZ_AJLO02000015.1"/>
</dbReference>
<evidence type="ECO:0000313" key="6">
    <source>
        <dbReference type="EMBL" id="KOF00096.1"/>
    </source>
</evidence>